<protein>
    <submittedName>
        <fullName evidence="2">Uncharacterized protein</fullName>
    </submittedName>
</protein>
<proteinExistence type="predicted"/>
<feature type="coiled-coil region" evidence="1">
    <location>
        <begin position="391"/>
        <end position="418"/>
    </location>
</feature>
<gene>
    <name evidence="2" type="ORF">BGC07_05310</name>
</gene>
<feature type="coiled-coil region" evidence="1">
    <location>
        <begin position="112"/>
        <end position="167"/>
    </location>
</feature>
<keyword evidence="1" id="KW-0175">Coiled coil</keyword>
<comment type="caution">
    <text evidence="2">The sequence shown here is derived from an EMBL/GenBank/DDBJ whole genome shotgun (WGS) entry which is preliminary data.</text>
</comment>
<reference evidence="2 3" key="1">
    <citation type="submission" date="2016-08" db="EMBL/GenBank/DDBJ databases">
        <title>Draft genome sequence of Candidatus Piscirickettsia litoralis, from seawater.</title>
        <authorList>
            <person name="Wan X."/>
            <person name="Lee A.J."/>
            <person name="Hou S."/>
            <person name="Donachie S.P."/>
        </authorList>
    </citation>
    <scope>NUCLEOTIDE SEQUENCE [LARGE SCALE GENOMIC DNA]</scope>
    <source>
        <strain evidence="2 3">Y2</strain>
    </source>
</reference>
<organism evidence="2 3">
    <name type="scientific">Piscirickettsia litoralis</name>
    <dbReference type="NCBI Taxonomy" id="1891921"/>
    <lineage>
        <taxon>Bacteria</taxon>
        <taxon>Pseudomonadati</taxon>
        <taxon>Pseudomonadota</taxon>
        <taxon>Gammaproteobacteria</taxon>
        <taxon>Thiotrichales</taxon>
        <taxon>Piscirickettsiaceae</taxon>
        <taxon>Piscirickettsia</taxon>
    </lineage>
</organism>
<keyword evidence="3" id="KW-1185">Reference proteome</keyword>
<feature type="coiled-coil region" evidence="1">
    <location>
        <begin position="233"/>
        <end position="305"/>
    </location>
</feature>
<accession>A0ABX3A475</accession>
<sequence>MPGTFETQLIKNSITQINSMVRYHYSKKDPSESKAEALRKYFSKIEITKSNGLMSSTFCKIGSNTELQFDPEKGIVDFIRLLQDVIKDLNKAGRMKSSLAERIEKEVLSLVYDGLNKIAEEQEIAKQKLSQQVLKLQETVKSGEFNYSQLEEKFSKLNSEFEKLKLRNQHLLEITKQSVNTTHTITNTVTFKTALERTAHISNGLTQVGEVMINLQNLAQPVSVAMQAANVGLSDLKSSVQQSKLTIEETNKQKIKEVNEQIDLATKDITRELKDNNKSLASFAISTIENKLTSLEGKYNNQRKLGMGRRVKLPIVKAKILGINEIKSKLSKGNITGAVALEEISKLLNDSSDGFMRAYNDGVKFKEHFDEVRVTLQAAKENLSPENDQLVSTISNKMESIQREVESLVEENEKHVKSMTESVVKSSEEISSKLKVATEKA</sequence>
<evidence type="ECO:0000256" key="1">
    <source>
        <dbReference type="SAM" id="Coils"/>
    </source>
</evidence>
<dbReference type="EMBL" id="MDTU01000001">
    <property type="protein sequence ID" value="ODN42456.1"/>
    <property type="molecule type" value="Genomic_DNA"/>
</dbReference>
<evidence type="ECO:0000313" key="2">
    <source>
        <dbReference type="EMBL" id="ODN42456.1"/>
    </source>
</evidence>
<dbReference type="RefSeq" id="WP_069312253.1">
    <property type="nucleotide sequence ID" value="NZ_MDTU01000001.1"/>
</dbReference>
<evidence type="ECO:0000313" key="3">
    <source>
        <dbReference type="Proteomes" id="UP000094329"/>
    </source>
</evidence>
<name>A0ABX3A475_9GAMM</name>
<dbReference type="Proteomes" id="UP000094329">
    <property type="component" value="Unassembled WGS sequence"/>
</dbReference>